<dbReference type="AlphaFoldDB" id="A0A8K0R5T6"/>
<evidence type="ECO:0000313" key="3">
    <source>
        <dbReference type="Proteomes" id="UP000813461"/>
    </source>
</evidence>
<keyword evidence="3" id="KW-1185">Reference proteome</keyword>
<dbReference type="EMBL" id="JAGMVJ010000012">
    <property type="protein sequence ID" value="KAH7084553.1"/>
    <property type="molecule type" value="Genomic_DNA"/>
</dbReference>
<accession>A0A8K0R5T6</accession>
<evidence type="ECO:0000256" key="1">
    <source>
        <dbReference type="SAM" id="SignalP"/>
    </source>
</evidence>
<comment type="caution">
    <text evidence="2">The sequence shown here is derived from an EMBL/GenBank/DDBJ whole genome shotgun (WGS) entry which is preliminary data.</text>
</comment>
<keyword evidence="1" id="KW-0732">Signal</keyword>
<feature type="signal peptide" evidence="1">
    <location>
        <begin position="1"/>
        <end position="21"/>
    </location>
</feature>
<name>A0A8K0R5T6_9PLEO</name>
<dbReference type="Proteomes" id="UP000813461">
    <property type="component" value="Unassembled WGS sequence"/>
</dbReference>
<organism evidence="2 3">
    <name type="scientific">Paraphoma chrysanthemicola</name>
    <dbReference type="NCBI Taxonomy" id="798071"/>
    <lineage>
        <taxon>Eukaryota</taxon>
        <taxon>Fungi</taxon>
        <taxon>Dikarya</taxon>
        <taxon>Ascomycota</taxon>
        <taxon>Pezizomycotina</taxon>
        <taxon>Dothideomycetes</taxon>
        <taxon>Pleosporomycetidae</taxon>
        <taxon>Pleosporales</taxon>
        <taxon>Pleosporineae</taxon>
        <taxon>Phaeosphaeriaceae</taxon>
        <taxon>Paraphoma</taxon>
    </lineage>
</organism>
<evidence type="ECO:0000313" key="2">
    <source>
        <dbReference type="EMBL" id="KAH7084553.1"/>
    </source>
</evidence>
<sequence>MDDINLVLLLAGLFLAIPLWALNDSSPSPNSRADQFFLKSFRVYFAAKCSCPYLLLILAPTCCPTAQGTRFSQINFPMMGIRTLKVQDWIRRQKVKYLFHTGGPPTPDRDTKLYFDWRRLRMKPRQDHQNIHPGTQSWE</sequence>
<dbReference type="OrthoDB" id="10600435at2759"/>
<protein>
    <submittedName>
        <fullName evidence="2">Uncharacterized protein</fullName>
    </submittedName>
</protein>
<proteinExistence type="predicted"/>
<feature type="chain" id="PRO_5035448747" evidence="1">
    <location>
        <begin position="22"/>
        <end position="139"/>
    </location>
</feature>
<reference evidence="2" key="1">
    <citation type="journal article" date="2021" name="Nat. Commun.">
        <title>Genetic determinants of endophytism in the Arabidopsis root mycobiome.</title>
        <authorList>
            <person name="Mesny F."/>
            <person name="Miyauchi S."/>
            <person name="Thiergart T."/>
            <person name="Pickel B."/>
            <person name="Atanasova L."/>
            <person name="Karlsson M."/>
            <person name="Huettel B."/>
            <person name="Barry K.W."/>
            <person name="Haridas S."/>
            <person name="Chen C."/>
            <person name="Bauer D."/>
            <person name="Andreopoulos W."/>
            <person name="Pangilinan J."/>
            <person name="LaButti K."/>
            <person name="Riley R."/>
            <person name="Lipzen A."/>
            <person name="Clum A."/>
            <person name="Drula E."/>
            <person name="Henrissat B."/>
            <person name="Kohler A."/>
            <person name="Grigoriev I.V."/>
            <person name="Martin F.M."/>
            <person name="Hacquard S."/>
        </authorList>
    </citation>
    <scope>NUCLEOTIDE SEQUENCE</scope>
    <source>
        <strain evidence="2">MPI-SDFR-AT-0120</strain>
    </source>
</reference>
<gene>
    <name evidence="2" type="ORF">FB567DRAFT_550551</name>
</gene>